<dbReference type="EMBL" id="LZJS01000152">
    <property type="protein sequence ID" value="OBH54340.1"/>
    <property type="molecule type" value="Genomic_DNA"/>
</dbReference>
<dbReference type="Proteomes" id="UP000093861">
    <property type="component" value="Unassembled WGS sequence"/>
</dbReference>
<gene>
    <name evidence="1" type="ORF">A5685_12350</name>
</gene>
<dbReference type="RefSeq" id="WP_064953963.1">
    <property type="nucleotide sequence ID" value="NZ_LZJS01000152.1"/>
</dbReference>
<sequence>MAAEPLDEPNLTARLRNAKADYEARWKLIDGELYALCRRLRHDDFDEVFAKVAIVGRVYAAGVTRSWRGEGDPETGTARALIEQASLVQDGLRRLEDRPLDQQTAGEIVQLHAAVTRAISRLSVRFLTSFVSKYLHFHSPLVPIFDSRADAAIGKLVGGKRVRDVRNALPEGVGAYRKFLAGFVTLHERAYAETTLEPSVKELDHLLWRLS</sequence>
<name>A0A1A2RRI8_9MYCO</name>
<evidence type="ECO:0000313" key="1">
    <source>
        <dbReference type="EMBL" id="OBH54340.1"/>
    </source>
</evidence>
<dbReference type="AlphaFoldDB" id="A0A1A2RRI8"/>
<reference evidence="1 2" key="1">
    <citation type="submission" date="2016-06" db="EMBL/GenBank/DDBJ databases">
        <authorList>
            <person name="Kjaerup R.B."/>
            <person name="Dalgaard T.S."/>
            <person name="Juul-Madsen H.R."/>
        </authorList>
    </citation>
    <scope>NUCLEOTIDE SEQUENCE [LARGE SCALE GENOMIC DNA]</scope>
    <source>
        <strain evidence="1 2">E2464</strain>
    </source>
</reference>
<comment type="caution">
    <text evidence="1">The sequence shown here is derived from an EMBL/GenBank/DDBJ whole genome shotgun (WGS) entry which is preliminary data.</text>
</comment>
<accession>A0A1A2RRI8</accession>
<protein>
    <submittedName>
        <fullName evidence="1">Uncharacterized protein</fullName>
    </submittedName>
</protein>
<proteinExistence type="predicted"/>
<organism evidence="1 2">
    <name type="scientific">Mycobacterium colombiense</name>
    <dbReference type="NCBI Taxonomy" id="339268"/>
    <lineage>
        <taxon>Bacteria</taxon>
        <taxon>Bacillati</taxon>
        <taxon>Actinomycetota</taxon>
        <taxon>Actinomycetes</taxon>
        <taxon>Mycobacteriales</taxon>
        <taxon>Mycobacteriaceae</taxon>
        <taxon>Mycobacterium</taxon>
        <taxon>Mycobacterium avium complex (MAC)</taxon>
    </lineage>
</organism>
<evidence type="ECO:0000313" key="2">
    <source>
        <dbReference type="Proteomes" id="UP000093861"/>
    </source>
</evidence>